<gene>
    <name evidence="9" type="primary">LOC111018508</name>
</gene>
<dbReference type="Pfam" id="PF00892">
    <property type="entry name" value="EamA"/>
    <property type="match status" value="2"/>
</dbReference>
<feature type="domain" description="EamA" evidence="7">
    <location>
        <begin position="9"/>
        <end position="148"/>
    </location>
</feature>
<feature type="transmembrane region" description="Helical" evidence="6">
    <location>
        <begin position="280"/>
        <end position="300"/>
    </location>
</feature>
<sequence length="345" mass="37422">MVRVLGVPVLAMVLVQIAYSVMNLMYKLAVEDGMNMRVLVAYRAFFAAAFMAPLALLIERKRLPKLSRVILYQAFLCGLLGITLSQNLYIEGLALTSATFAVVMTNLNPAFTLVFAICFGMEKLKVETRAGKAKVVGTVVGMGGAMLSTLYTGIQIPISTAHLHRHQTPHRHVAASHASFVTHLFGSLFALSSSAFYALWLIAQGKMNESYPYYYSSTALVTAMGFAQSLIVGLCTERDWDQWRLGFNIRLLSAAYSGIVTSGVVIALISWCVSKKGPLFVSSFNPLAIVVIAIAGCLVLDEKLHLGSILGATLIVCGLYMVLWGKSKETKYTTEAVSPEAPSTT</sequence>
<evidence type="ECO:0000313" key="9">
    <source>
        <dbReference type="RefSeq" id="XP_022150311.1"/>
    </source>
</evidence>
<comment type="similarity">
    <text evidence="2 6">Belongs to the drug/metabolite transporter (DMT) superfamily. Plant drug/metabolite exporter (P-DME) (TC 2.A.7.4) family.</text>
</comment>
<dbReference type="AlphaFoldDB" id="A0A6J1DB58"/>
<dbReference type="InterPro" id="IPR030184">
    <property type="entry name" value="WAT1-related"/>
</dbReference>
<dbReference type="KEGG" id="mcha:111018508"/>
<dbReference type="InterPro" id="IPR000620">
    <property type="entry name" value="EamA_dom"/>
</dbReference>
<evidence type="ECO:0000256" key="2">
    <source>
        <dbReference type="ARBA" id="ARBA00007635"/>
    </source>
</evidence>
<proteinExistence type="inferred from homology"/>
<dbReference type="SUPFAM" id="SSF103481">
    <property type="entry name" value="Multidrug resistance efflux transporter EmrE"/>
    <property type="match status" value="2"/>
</dbReference>
<dbReference type="PANTHER" id="PTHR31218">
    <property type="entry name" value="WAT1-RELATED PROTEIN"/>
    <property type="match status" value="1"/>
</dbReference>
<comment type="subcellular location">
    <subcellularLocation>
        <location evidence="1 6">Membrane</location>
        <topology evidence="1 6">Multi-pass membrane protein</topology>
    </subcellularLocation>
</comment>
<dbReference type="OrthoDB" id="1154598at2759"/>
<feature type="transmembrane region" description="Helical" evidence="6">
    <location>
        <begin position="178"/>
        <end position="201"/>
    </location>
</feature>
<evidence type="ECO:0000256" key="5">
    <source>
        <dbReference type="ARBA" id="ARBA00023136"/>
    </source>
</evidence>
<feature type="transmembrane region" description="Helical" evidence="6">
    <location>
        <begin position="254"/>
        <end position="273"/>
    </location>
</feature>
<feature type="transmembrane region" description="Helical" evidence="6">
    <location>
        <begin position="133"/>
        <end position="158"/>
    </location>
</feature>
<dbReference type="InterPro" id="IPR037185">
    <property type="entry name" value="EmrE-like"/>
</dbReference>
<dbReference type="RefSeq" id="XP_022150311.1">
    <property type="nucleotide sequence ID" value="XM_022294619.1"/>
</dbReference>
<protein>
    <recommendedName>
        <fullName evidence="6">WAT1-related protein</fullName>
    </recommendedName>
</protein>
<feature type="transmembrane region" description="Helical" evidence="6">
    <location>
        <begin position="306"/>
        <end position="324"/>
    </location>
</feature>
<dbReference type="GO" id="GO:0022857">
    <property type="term" value="F:transmembrane transporter activity"/>
    <property type="evidence" value="ECO:0007669"/>
    <property type="project" value="InterPro"/>
</dbReference>
<keyword evidence="3 6" id="KW-0812">Transmembrane</keyword>
<evidence type="ECO:0000256" key="1">
    <source>
        <dbReference type="ARBA" id="ARBA00004141"/>
    </source>
</evidence>
<evidence type="ECO:0000259" key="7">
    <source>
        <dbReference type="Pfam" id="PF00892"/>
    </source>
</evidence>
<evidence type="ECO:0000313" key="8">
    <source>
        <dbReference type="Proteomes" id="UP000504603"/>
    </source>
</evidence>
<keyword evidence="5 6" id="KW-0472">Membrane</keyword>
<dbReference type="Proteomes" id="UP000504603">
    <property type="component" value="Unplaced"/>
</dbReference>
<feature type="transmembrane region" description="Helical" evidence="6">
    <location>
        <begin position="36"/>
        <end position="58"/>
    </location>
</feature>
<feature type="transmembrane region" description="Helical" evidence="6">
    <location>
        <begin position="95"/>
        <end position="121"/>
    </location>
</feature>
<keyword evidence="8" id="KW-1185">Reference proteome</keyword>
<reference evidence="9" key="1">
    <citation type="submission" date="2025-08" db="UniProtKB">
        <authorList>
            <consortium name="RefSeq"/>
        </authorList>
    </citation>
    <scope>IDENTIFICATION</scope>
    <source>
        <strain evidence="9">OHB3-1</strain>
    </source>
</reference>
<organism evidence="8 9">
    <name type="scientific">Momordica charantia</name>
    <name type="common">Bitter gourd</name>
    <name type="synonym">Balsam pear</name>
    <dbReference type="NCBI Taxonomy" id="3673"/>
    <lineage>
        <taxon>Eukaryota</taxon>
        <taxon>Viridiplantae</taxon>
        <taxon>Streptophyta</taxon>
        <taxon>Embryophyta</taxon>
        <taxon>Tracheophyta</taxon>
        <taxon>Spermatophyta</taxon>
        <taxon>Magnoliopsida</taxon>
        <taxon>eudicotyledons</taxon>
        <taxon>Gunneridae</taxon>
        <taxon>Pentapetalae</taxon>
        <taxon>rosids</taxon>
        <taxon>fabids</taxon>
        <taxon>Cucurbitales</taxon>
        <taxon>Cucurbitaceae</taxon>
        <taxon>Momordiceae</taxon>
        <taxon>Momordica</taxon>
    </lineage>
</organism>
<evidence type="ECO:0000256" key="3">
    <source>
        <dbReference type="ARBA" id="ARBA00022692"/>
    </source>
</evidence>
<feature type="domain" description="EamA" evidence="7">
    <location>
        <begin position="185"/>
        <end position="323"/>
    </location>
</feature>
<dbReference type="GeneID" id="111018508"/>
<accession>A0A6J1DB58</accession>
<dbReference type="GO" id="GO:0016020">
    <property type="term" value="C:membrane"/>
    <property type="evidence" value="ECO:0007669"/>
    <property type="project" value="UniProtKB-SubCell"/>
</dbReference>
<keyword evidence="4 6" id="KW-1133">Transmembrane helix</keyword>
<evidence type="ECO:0000256" key="4">
    <source>
        <dbReference type="ARBA" id="ARBA00022989"/>
    </source>
</evidence>
<name>A0A6J1DB58_MOMCH</name>
<feature type="transmembrane region" description="Helical" evidence="6">
    <location>
        <begin position="213"/>
        <end position="234"/>
    </location>
</feature>
<evidence type="ECO:0000256" key="6">
    <source>
        <dbReference type="RuleBase" id="RU363077"/>
    </source>
</evidence>
<feature type="transmembrane region" description="Helical" evidence="6">
    <location>
        <begin position="70"/>
        <end position="89"/>
    </location>
</feature>